<name>A0ABN3BYB2_9ACTN</name>
<reference evidence="2 3" key="1">
    <citation type="journal article" date="2019" name="Int. J. Syst. Evol. Microbiol.">
        <title>The Global Catalogue of Microorganisms (GCM) 10K type strain sequencing project: providing services to taxonomists for standard genome sequencing and annotation.</title>
        <authorList>
            <consortium name="The Broad Institute Genomics Platform"/>
            <consortium name="The Broad Institute Genome Sequencing Center for Infectious Disease"/>
            <person name="Wu L."/>
            <person name="Ma J."/>
        </authorList>
    </citation>
    <scope>NUCLEOTIDE SEQUENCE [LARGE SCALE GENOMIC DNA]</scope>
    <source>
        <strain evidence="2 3">JCM 14924</strain>
    </source>
</reference>
<evidence type="ECO:0000256" key="1">
    <source>
        <dbReference type="SAM" id="Phobius"/>
    </source>
</evidence>
<feature type="transmembrane region" description="Helical" evidence="1">
    <location>
        <begin position="115"/>
        <end position="136"/>
    </location>
</feature>
<proteinExistence type="predicted"/>
<accession>A0ABN3BYB2</accession>
<keyword evidence="1" id="KW-0812">Transmembrane</keyword>
<sequence>MLSAGGTTARFDGVRLQVVRGRTTWTLPVRALRSAEATPAGGLRIRISGPPGHAAGHGLGASVELRAPNARSAQAFLAQLTAALAATEPVADGHALVRVERRQPPRRELGPRARAVVRIARVVPVYGLVLFLLGLVSPLDAGTAAATLVASGVLGLAGGVPLWRAARRVRSLWLLRRRGVGVVGEVTGYVRIWDKGGHLWVFSRMSFTTVDGQRMRDVPSVVTVWGFADRAYAGPVDLVYDPEHPARASRPLTVGFAFRTLLLAAVAALPAAGSVACVLPNLPF</sequence>
<dbReference type="EMBL" id="BAAAOQ010000021">
    <property type="protein sequence ID" value="GAA2201841.1"/>
    <property type="molecule type" value="Genomic_DNA"/>
</dbReference>
<gene>
    <name evidence="2" type="ORF">GCM10009787_58450</name>
</gene>
<feature type="transmembrane region" description="Helical" evidence="1">
    <location>
        <begin position="256"/>
        <end position="282"/>
    </location>
</feature>
<protein>
    <recommendedName>
        <fullName evidence="4">DUF3592 domain-containing protein</fullName>
    </recommendedName>
</protein>
<evidence type="ECO:0008006" key="4">
    <source>
        <dbReference type="Google" id="ProtNLM"/>
    </source>
</evidence>
<evidence type="ECO:0000313" key="3">
    <source>
        <dbReference type="Proteomes" id="UP001501391"/>
    </source>
</evidence>
<keyword evidence="1" id="KW-0472">Membrane</keyword>
<keyword evidence="3" id="KW-1185">Reference proteome</keyword>
<feature type="transmembrane region" description="Helical" evidence="1">
    <location>
        <begin position="142"/>
        <end position="163"/>
    </location>
</feature>
<dbReference type="Proteomes" id="UP001501391">
    <property type="component" value="Unassembled WGS sequence"/>
</dbReference>
<keyword evidence="1" id="KW-1133">Transmembrane helix</keyword>
<evidence type="ECO:0000313" key="2">
    <source>
        <dbReference type="EMBL" id="GAA2201841.1"/>
    </source>
</evidence>
<comment type="caution">
    <text evidence="2">The sequence shown here is derived from an EMBL/GenBank/DDBJ whole genome shotgun (WGS) entry which is preliminary data.</text>
</comment>
<organism evidence="2 3">
    <name type="scientific">Streptomyces bangladeshensis</name>
    <dbReference type="NCBI Taxonomy" id="295352"/>
    <lineage>
        <taxon>Bacteria</taxon>
        <taxon>Bacillati</taxon>
        <taxon>Actinomycetota</taxon>
        <taxon>Actinomycetes</taxon>
        <taxon>Kitasatosporales</taxon>
        <taxon>Streptomycetaceae</taxon>
        <taxon>Streptomyces</taxon>
    </lineage>
</organism>